<reference evidence="3 4" key="1">
    <citation type="submission" date="2015-07" db="EMBL/GenBank/DDBJ databases">
        <title>Complete genome sequence of Mycobacterium goodii X7B, a facultative thermophilic biodesulfurizing bacterium.</title>
        <authorList>
            <person name="Yu B."/>
            <person name="Li F."/>
            <person name="Xu P."/>
        </authorList>
    </citation>
    <scope>NUCLEOTIDE SEQUENCE [LARGE SCALE GENOMIC DNA]</scope>
    <source>
        <strain evidence="3 4">X7B</strain>
    </source>
</reference>
<proteinExistence type="inferred from homology"/>
<dbReference type="STRING" id="134601.AFA91_11025"/>
<dbReference type="GO" id="GO:0005829">
    <property type="term" value="C:cytosol"/>
    <property type="evidence" value="ECO:0007669"/>
    <property type="project" value="TreeGrafter"/>
</dbReference>
<dbReference type="AlphaFoldDB" id="A0A0K0X4P6"/>
<dbReference type="PATRIC" id="fig|134601.6.peg.2298"/>
<dbReference type="CDD" id="cd05825">
    <property type="entry name" value="LbH_wcaF_like"/>
    <property type="match status" value="1"/>
</dbReference>
<dbReference type="RefSeq" id="WP_049744745.1">
    <property type="nucleotide sequence ID" value="NZ_CP012150.1"/>
</dbReference>
<dbReference type="Pfam" id="PF00132">
    <property type="entry name" value="Hexapep"/>
    <property type="match status" value="1"/>
</dbReference>
<keyword evidence="2 3" id="KW-0808">Transferase</keyword>
<comment type="similarity">
    <text evidence="1">Belongs to the transferase hexapeptide repeat family.</text>
</comment>
<dbReference type="InterPro" id="IPR051159">
    <property type="entry name" value="Hexapeptide_acetyltransf"/>
</dbReference>
<sequence length="194" mass="21372">MILDRFFASGGNVSITQPNRSLAARRGRSYDKGRGLGAQILWVAVSTLIFTQVWCPNRLRCAMLRWFGAQIGDNVLIRHRVTVQWPWKLSIGDNSWVGVGSELYNLDRIVIGSDVCISQHVFLCTGSHDRRSATFEFDNGPITIEDGAWVCARSTVLRGVRIGANSVIGAMSLVQRDVPPGSLVQAAQPTVSRM</sequence>
<dbReference type="GO" id="GO:0008374">
    <property type="term" value="F:O-acyltransferase activity"/>
    <property type="evidence" value="ECO:0007669"/>
    <property type="project" value="TreeGrafter"/>
</dbReference>
<dbReference type="KEGG" id="mgo:AFA91_11025"/>
<evidence type="ECO:0000256" key="1">
    <source>
        <dbReference type="ARBA" id="ARBA00007274"/>
    </source>
</evidence>
<gene>
    <name evidence="3" type="ORF">AFA91_11025</name>
</gene>
<protein>
    <submittedName>
        <fullName evidence="3">Colanic acid biosynthesis acetyltransferase</fullName>
    </submittedName>
</protein>
<evidence type="ECO:0000313" key="3">
    <source>
        <dbReference type="EMBL" id="AKS32318.1"/>
    </source>
</evidence>
<dbReference type="EMBL" id="CP012150">
    <property type="protein sequence ID" value="AKS32318.1"/>
    <property type="molecule type" value="Genomic_DNA"/>
</dbReference>
<dbReference type="Proteomes" id="UP000062255">
    <property type="component" value="Chromosome"/>
</dbReference>
<dbReference type="InterPro" id="IPR011004">
    <property type="entry name" value="Trimer_LpxA-like_sf"/>
</dbReference>
<organism evidence="3 4">
    <name type="scientific">Mycolicibacterium goodii</name>
    <name type="common">Mycobacterium goodii</name>
    <dbReference type="NCBI Taxonomy" id="134601"/>
    <lineage>
        <taxon>Bacteria</taxon>
        <taxon>Bacillati</taxon>
        <taxon>Actinomycetota</taxon>
        <taxon>Actinomycetes</taxon>
        <taxon>Mycobacteriales</taxon>
        <taxon>Mycobacteriaceae</taxon>
        <taxon>Mycolicibacterium</taxon>
    </lineage>
</organism>
<dbReference type="Gene3D" id="2.160.10.10">
    <property type="entry name" value="Hexapeptide repeat proteins"/>
    <property type="match status" value="1"/>
</dbReference>
<name>A0A0K0X4P6_MYCGD</name>
<dbReference type="InterPro" id="IPR001451">
    <property type="entry name" value="Hexapep"/>
</dbReference>
<dbReference type="SUPFAM" id="SSF51161">
    <property type="entry name" value="Trimeric LpxA-like enzymes"/>
    <property type="match status" value="1"/>
</dbReference>
<evidence type="ECO:0000313" key="4">
    <source>
        <dbReference type="Proteomes" id="UP000062255"/>
    </source>
</evidence>
<accession>A0A0K0X4P6</accession>
<evidence type="ECO:0000256" key="2">
    <source>
        <dbReference type="ARBA" id="ARBA00022679"/>
    </source>
</evidence>
<dbReference type="PANTHER" id="PTHR23416:SF23">
    <property type="entry name" value="ACETYLTRANSFERASE C18B11.09C-RELATED"/>
    <property type="match status" value="1"/>
</dbReference>
<dbReference type="PANTHER" id="PTHR23416">
    <property type="entry name" value="SIALIC ACID SYNTHASE-RELATED"/>
    <property type="match status" value="1"/>
</dbReference>